<dbReference type="PANTHER" id="PTHR44757">
    <property type="entry name" value="DIGUANYLATE CYCLASE DGCP"/>
    <property type="match status" value="1"/>
</dbReference>
<dbReference type="InterPro" id="IPR043128">
    <property type="entry name" value="Rev_trsase/Diguanyl_cyclase"/>
</dbReference>
<evidence type="ECO:0000259" key="1">
    <source>
        <dbReference type="PROSITE" id="PS50112"/>
    </source>
</evidence>
<dbReference type="Pfam" id="PF13426">
    <property type="entry name" value="PAS_9"/>
    <property type="match status" value="1"/>
</dbReference>
<reference evidence="4" key="1">
    <citation type="submission" date="2018-06" db="EMBL/GenBank/DDBJ databases">
        <authorList>
            <person name="Zhirakovskaya E."/>
        </authorList>
    </citation>
    <scope>NUCLEOTIDE SEQUENCE</scope>
</reference>
<sequence>MSQSPEITENVTHQSTGLYYTLNSDGQLLQWNPDFEQISGRGPAELRGHKLLDIIVEGDRYIVKQAIDDTLRQGVNEFHARINTAEGGVEYLFKTLTNIDVDGHQRSITGVAKRLIEQQKHWSDLDVINSRLREQQNALLQLSRSRFNQPGKLEKLLAYTTEIVARTLQVERVSFWLFDKSREKIECQDLFRRSERDHTSTAVIYAADFPSYFRNIEDDRCIAASNAFHDSATREFSEKYLKPLGIGAMLDAPLRISGKVVGVLCCEHVGKERYWQLDEENFVASVADHLSLSIEMQQHHESQEALTRALHEWDSAMDAVEDIIFMVDMNDQLIRANKNFFRATELEPGQGYGQNVARFLHPESWDNIDENNRSKVNHCEVTVFMERDDPYNFAGYPVELNVCIIRDENAEPYAVLNCMRDLSQIRAAEEAYHDLHEYIDTLMDSTSEGIIGVDKNMCCSFVNQAAMDMLEFNASDIQEQDIHQLIQHSSEDGKPLYKKDSRITRCINEERSFRVKSSVLWTKSNRCIHVRYSVNPTFEHGQISGAVLVFRNMSESMAMATQMNYLASHDALTGLLNRYEFDQRLKHALKGAMLKNERHVLFYMDLDQFKVVNDTSGHLTGDELLSQLSRVLQKGVRNGDTLARLGGDEFGVLLKNCDLNQAKKIAKKLQRAVRDFRFHTNDKTFSIGVSIGIVEISAHITEDVNVLSLADSACFLAKEDGRNRIHIYHKNDEDLARQHGEMQWVSRIQNALENNLLEIYCQRIVPIGRSQEDSGHVEVLVRMIDDNGETIPPGAFIPAAERYNLMSELDRWVIEHTFIWLSENRESMASLITTINISGQSLGDERFLDYLIVMLSNYEITPNSICFEITETAAVGNLSSAVSFIKELKLLGCKFALDDFGSGMSSFTYLKNLPVDYLKIDGSLVKDIATDVVNYSMVEAINQVGRVMGLQTIAEFVENQAILEKLEEIGVDYAQGFGIARPIPSKQFKP</sequence>
<dbReference type="CDD" id="cd01949">
    <property type="entry name" value="GGDEF"/>
    <property type="match status" value="1"/>
</dbReference>
<dbReference type="SUPFAM" id="SSF141868">
    <property type="entry name" value="EAL domain-like"/>
    <property type="match status" value="1"/>
</dbReference>
<dbReference type="Gene3D" id="3.30.450.20">
    <property type="entry name" value="PAS domain"/>
    <property type="match status" value="3"/>
</dbReference>
<dbReference type="EMBL" id="UOFY01000036">
    <property type="protein sequence ID" value="VAX09411.1"/>
    <property type="molecule type" value="Genomic_DNA"/>
</dbReference>
<dbReference type="InterPro" id="IPR052155">
    <property type="entry name" value="Biofilm_reg_signaling"/>
</dbReference>
<dbReference type="Pfam" id="PF08447">
    <property type="entry name" value="PAS_3"/>
    <property type="match status" value="1"/>
</dbReference>
<dbReference type="SMART" id="SM00052">
    <property type="entry name" value="EAL"/>
    <property type="match status" value="1"/>
</dbReference>
<dbReference type="InterPro" id="IPR035919">
    <property type="entry name" value="EAL_sf"/>
</dbReference>
<dbReference type="InterPro" id="IPR029787">
    <property type="entry name" value="Nucleotide_cyclase"/>
</dbReference>
<organism evidence="4">
    <name type="scientific">hydrothermal vent metagenome</name>
    <dbReference type="NCBI Taxonomy" id="652676"/>
    <lineage>
        <taxon>unclassified sequences</taxon>
        <taxon>metagenomes</taxon>
        <taxon>ecological metagenomes</taxon>
    </lineage>
</organism>
<gene>
    <name evidence="4" type="ORF">MNBD_GAMMA25-969</name>
</gene>
<dbReference type="GO" id="GO:0006355">
    <property type="term" value="P:regulation of DNA-templated transcription"/>
    <property type="evidence" value="ECO:0007669"/>
    <property type="project" value="InterPro"/>
</dbReference>
<accession>A0A3B1B5E3</accession>
<dbReference type="InterPro" id="IPR003018">
    <property type="entry name" value="GAF"/>
</dbReference>
<dbReference type="Gene3D" id="3.30.450.40">
    <property type="match status" value="1"/>
</dbReference>
<dbReference type="InterPro" id="IPR013767">
    <property type="entry name" value="PAS_fold"/>
</dbReference>
<dbReference type="AlphaFoldDB" id="A0A3B1B5E3"/>
<feature type="domain" description="EAL" evidence="2">
    <location>
        <begin position="741"/>
        <end position="990"/>
    </location>
</feature>
<dbReference type="FunFam" id="3.30.70.270:FF:000001">
    <property type="entry name" value="Diguanylate cyclase domain protein"/>
    <property type="match status" value="1"/>
</dbReference>
<dbReference type="PROSITE" id="PS50887">
    <property type="entry name" value="GGDEF"/>
    <property type="match status" value="1"/>
</dbReference>
<dbReference type="SMART" id="SM00065">
    <property type="entry name" value="GAF"/>
    <property type="match status" value="1"/>
</dbReference>
<dbReference type="PROSITE" id="PS50112">
    <property type="entry name" value="PAS"/>
    <property type="match status" value="2"/>
</dbReference>
<dbReference type="NCBIfam" id="TIGR00229">
    <property type="entry name" value="sensory_box"/>
    <property type="match status" value="2"/>
</dbReference>
<dbReference type="InterPro" id="IPR029016">
    <property type="entry name" value="GAF-like_dom_sf"/>
</dbReference>
<dbReference type="SUPFAM" id="SSF55073">
    <property type="entry name" value="Nucleotide cyclase"/>
    <property type="match status" value="1"/>
</dbReference>
<dbReference type="InterPro" id="IPR013655">
    <property type="entry name" value="PAS_fold_3"/>
</dbReference>
<dbReference type="SUPFAM" id="SSF55785">
    <property type="entry name" value="PYP-like sensor domain (PAS domain)"/>
    <property type="match status" value="3"/>
</dbReference>
<dbReference type="InterPro" id="IPR001633">
    <property type="entry name" value="EAL_dom"/>
</dbReference>
<dbReference type="Gene3D" id="3.20.20.450">
    <property type="entry name" value="EAL domain"/>
    <property type="match status" value="1"/>
</dbReference>
<dbReference type="NCBIfam" id="TIGR00254">
    <property type="entry name" value="GGDEF"/>
    <property type="match status" value="1"/>
</dbReference>
<dbReference type="InterPro" id="IPR000160">
    <property type="entry name" value="GGDEF_dom"/>
</dbReference>
<feature type="domain" description="GGDEF" evidence="3">
    <location>
        <begin position="597"/>
        <end position="730"/>
    </location>
</feature>
<dbReference type="SMART" id="SM00267">
    <property type="entry name" value="GGDEF"/>
    <property type="match status" value="1"/>
</dbReference>
<proteinExistence type="predicted"/>
<protein>
    <submittedName>
        <fullName evidence="4">Diguanylate cyclase/phosphodiesterase (GGDEF &amp; EAL domains) with PAS/PAC sensor(S)</fullName>
    </submittedName>
</protein>
<feature type="domain" description="PAS" evidence="1">
    <location>
        <begin position="4"/>
        <end position="74"/>
    </location>
</feature>
<evidence type="ECO:0000259" key="3">
    <source>
        <dbReference type="PROSITE" id="PS50887"/>
    </source>
</evidence>
<dbReference type="CDD" id="cd00130">
    <property type="entry name" value="PAS"/>
    <property type="match status" value="2"/>
</dbReference>
<evidence type="ECO:0000313" key="4">
    <source>
        <dbReference type="EMBL" id="VAX09411.1"/>
    </source>
</evidence>
<dbReference type="Pfam" id="PF00990">
    <property type="entry name" value="GGDEF"/>
    <property type="match status" value="1"/>
</dbReference>
<evidence type="ECO:0000259" key="2">
    <source>
        <dbReference type="PROSITE" id="PS50883"/>
    </source>
</evidence>
<dbReference type="CDD" id="cd01948">
    <property type="entry name" value="EAL"/>
    <property type="match status" value="1"/>
</dbReference>
<dbReference type="Pfam" id="PF00563">
    <property type="entry name" value="EAL"/>
    <property type="match status" value="1"/>
</dbReference>
<dbReference type="Gene3D" id="3.30.70.270">
    <property type="match status" value="1"/>
</dbReference>
<name>A0A3B1B5E3_9ZZZZ</name>
<dbReference type="SUPFAM" id="SSF55781">
    <property type="entry name" value="GAF domain-like"/>
    <property type="match status" value="1"/>
</dbReference>
<dbReference type="InterPro" id="IPR000014">
    <property type="entry name" value="PAS"/>
</dbReference>
<dbReference type="SMART" id="SM00091">
    <property type="entry name" value="PAS"/>
    <property type="match status" value="3"/>
</dbReference>
<dbReference type="InterPro" id="IPR035965">
    <property type="entry name" value="PAS-like_dom_sf"/>
</dbReference>
<dbReference type="PANTHER" id="PTHR44757:SF4">
    <property type="entry name" value="DIGUANYLATE CYCLASE DGCE-RELATED"/>
    <property type="match status" value="1"/>
</dbReference>
<dbReference type="Pfam" id="PF01590">
    <property type="entry name" value="GAF"/>
    <property type="match status" value="1"/>
</dbReference>
<dbReference type="PROSITE" id="PS50883">
    <property type="entry name" value="EAL"/>
    <property type="match status" value="1"/>
</dbReference>
<feature type="domain" description="PAS" evidence="1">
    <location>
        <begin position="309"/>
        <end position="379"/>
    </location>
</feature>
<dbReference type="Pfam" id="PF00989">
    <property type="entry name" value="PAS"/>
    <property type="match status" value="1"/>
</dbReference>